<protein>
    <recommendedName>
        <fullName evidence="1">Mannosyl-glycoprotein endo-beta-N-acetylglucosamidase-like domain-containing protein</fullName>
    </recommendedName>
</protein>
<evidence type="ECO:0000313" key="2">
    <source>
        <dbReference type="EMBL" id="KKQ90868.1"/>
    </source>
</evidence>
<dbReference type="InterPro" id="IPR002901">
    <property type="entry name" value="MGlyc_endo_b_GlcNAc-like_dom"/>
</dbReference>
<dbReference type="EMBL" id="LBVS01000003">
    <property type="protein sequence ID" value="KKQ90868.1"/>
    <property type="molecule type" value="Genomic_DNA"/>
</dbReference>
<dbReference type="AlphaFoldDB" id="A0A0G0LG63"/>
<organism evidence="2 3">
    <name type="scientific">Berkelbacteria bacterium GW2011_GWA1_39_10</name>
    <dbReference type="NCBI Taxonomy" id="1618332"/>
    <lineage>
        <taxon>Bacteria</taxon>
        <taxon>Candidatus Berkelbacteria</taxon>
    </lineage>
</organism>
<comment type="caution">
    <text evidence="2">The sequence shown here is derived from an EMBL/GenBank/DDBJ whole genome shotgun (WGS) entry which is preliminary data.</text>
</comment>
<gene>
    <name evidence="2" type="ORF">UT15_C0003G0043</name>
</gene>
<evidence type="ECO:0000313" key="3">
    <source>
        <dbReference type="Proteomes" id="UP000033862"/>
    </source>
</evidence>
<dbReference type="SUPFAM" id="SSF53955">
    <property type="entry name" value="Lysozyme-like"/>
    <property type="match status" value="1"/>
</dbReference>
<dbReference type="Pfam" id="PF01832">
    <property type="entry name" value="Glucosaminidase"/>
    <property type="match status" value="1"/>
</dbReference>
<dbReference type="InterPro" id="IPR023346">
    <property type="entry name" value="Lysozyme-like_dom_sf"/>
</dbReference>
<proteinExistence type="predicted"/>
<reference evidence="2 3" key="1">
    <citation type="journal article" date="2015" name="Nature">
        <title>rRNA introns, odd ribosomes, and small enigmatic genomes across a large radiation of phyla.</title>
        <authorList>
            <person name="Brown C.T."/>
            <person name="Hug L.A."/>
            <person name="Thomas B.C."/>
            <person name="Sharon I."/>
            <person name="Castelle C.J."/>
            <person name="Singh A."/>
            <person name="Wilkins M.J."/>
            <person name="Williams K.H."/>
            <person name="Banfield J.F."/>
        </authorList>
    </citation>
    <scope>NUCLEOTIDE SEQUENCE [LARGE SCALE GENOMIC DNA]</scope>
</reference>
<name>A0A0G0LG63_9BACT</name>
<dbReference type="GO" id="GO:0004040">
    <property type="term" value="F:amidase activity"/>
    <property type="evidence" value="ECO:0007669"/>
    <property type="project" value="InterPro"/>
</dbReference>
<dbReference type="Proteomes" id="UP000033862">
    <property type="component" value="Unassembled WGS sequence"/>
</dbReference>
<sequence>MVSKLLVVTGLFAIVPVNMLSSKAANYQTDVKLNTNQPLLLELPEKKVEIKTGMSKIDLEKRNLSYDPETMKAMIQEIAPEYGVDWRLVYAIGYHESGNFNSSLARRNNNFFGRKAVSGGYASWSTPEDGIRNQFEYLKSRYFNRGMDTPVKINPVYAEDMSWHYKIEAVMNSL</sequence>
<feature type="domain" description="Mannosyl-glycoprotein endo-beta-N-acetylglucosamidase-like" evidence="1">
    <location>
        <begin position="74"/>
        <end position="173"/>
    </location>
</feature>
<accession>A0A0G0LG63</accession>
<evidence type="ECO:0000259" key="1">
    <source>
        <dbReference type="Pfam" id="PF01832"/>
    </source>
</evidence>
<dbReference type="Gene3D" id="1.10.530.10">
    <property type="match status" value="1"/>
</dbReference>